<dbReference type="InterPro" id="IPR023187">
    <property type="entry name" value="Tscrpt_reg_MarR-type_CS"/>
</dbReference>
<dbReference type="PROSITE" id="PS01117">
    <property type="entry name" value="HTH_MARR_1"/>
    <property type="match status" value="1"/>
</dbReference>
<dbReference type="PROSITE" id="PS50995">
    <property type="entry name" value="HTH_MARR_2"/>
    <property type="match status" value="1"/>
</dbReference>
<evidence type="ECO:0000256" key="1">
    <source>
        <dbReference type="ARBA" id="ARBA00023015"/>
    </source>
</evidence>
<dbReference type="PRINTS" id="PR00598">
    <property type="entry name" value="HTHMARR"/>
</dbReference>
<keyword evidence="2" id="KW-0238">DNA-binding</keyword>
<keyword evidence="1" id="KW-0805">Transcription regulation</keyword>
<keyword evidence="6" id="KW-1185">Reference proteome</keyword>
<name>A0ABP8HDJ0_9BACT</name>
<evidence type="ECO:0000313" key="6">
    <source>
        <dbReference type="Proteomes" id="UP001501725"/>
    </source>
</evidence>
<evidence type="ECO:0000259" key="4">
    <source>
        <dbReference type="PROSITE" id="PS50995"/>
    </source>
</evidence>
<sequence length="145" mass="16339">MDEYINTGAYLRLLWDELRANMEAALQERGFEDVSPSHGWIFHHTKDEGSRITELAAAAHITKQSMSALVAQLEEAGYVRRKPDPSDKRAALLFLTAKGKKVRDAGRQINFDFEKKWEARIGSADYALLRKLLAQLCETTAGSRS</sequence>
<proteinExistence type="predicted"/>
<evidence type="ECO:0000256" key="3">
    <source>
        <dbReference type="ARBA" id="ARBA00023163"/>
    </source>
</evidence>
<dbReference type="EMBL" id="BAABGY010000011">
    <property type="protein sequence ID" value="GAA4337879.1"/>
    <property type="molecule type" value="Genomic_DNA"/>
</dbReference>
<dbReference type="PANTHER" id="PTHR42756:SF1">
    <property type="entry name" value="TRANSCRIPTIONAL REPRESSOR OF EMRAB OPERON"/>
    <property type="match status" value="1"/>
</dbReference>
<dbReference type="Gene3D" id="1.10.10.10">
    <property type="entry name" value="Winged helix-like DNA-binding domain superfamily/Winged helix DNA-binding domain"/>
    <property type="match status" value="1"/>
</dbReference>
<dbReference type="SMART" id="SM00347">
    <property type="entry name" value="HTH_MARR"/>
    <property type="match status" value="1"/>
</dbReference>
<organism evidence="5 6">
    <name type="scientific">Flaviaesturariibacter amylovorans</name>
    <dbReference type="NCBI Taxonomy" id="1084520"/>
    <lineage>
        <taxon>Bacteria</taxon>
        <taxon>Pseudomonadati</taxon>
        <taxon>Bacteroidota</taxon>
        <taxon>Chitinophagia</taxon>
        <taxon>Chitinophagales</taxon>
        <taxon>Chitinophagaceae</taxon>
        <taxon>Flaviaestuariibacter</taxon>
    </lineage>
</organism>
<gene>
    <name evidence="5" type="ORF">GCM10023184_33930</name>
</gene>
<dbReference type="Proteomes" id="UP001501725">
    <property type="component" value="Unassembled WGS sequence"/>
</dbReference>
<comment type="caution">
    <text evidence="5">The sequence shown here is derived from an EMBL/GenBank/DDBJ whole genome shotgun (WGS) entry which is preliminary data.</text>
</comment>
<dbReference type="SUPFAM" id="SSF46785">
    <property type="entry name" value="Winged helix' DNA-binding domain"/>
    <property type="match status" value="1"/>
</dbReference>
<protein>
    <recommendedName>
        <fullName evidence="4">HTH marR-type domain-containing protein</fullName>
    </recommendedName>
</protein>
<dbReference type="Pfam" id="PF12802">
    <property type="entry name" value="MarR_2"/>
    <property type="match status" value="1"/>
</dbReference>
<feature type="domain" description="HTH marR-type" evidence="4">
    <location>
        <begin position="1"/>
        <end position="138"/>
    </location>
</feature>
<dbReference type="InterPro" id="IPR036390">
    <property type="entry name" value="WH_DNA-bd_sf"/>
</dbReference>
<reference evidence="6" key="1">
    <citation type="journal article" date="2019" name="Int. J. Syst. Evol. Microbiol.">
        <title>The Global Catalogue of Microorganisms (GCM) 10K type strain sequencing project: providing services to taxonomists for standard genome sequencing and annotation.</title>
        <authorList>
            <consortium name="The Broad Institute Genomics Platform"/>
            <consortium name="The Broad Institute Genome Sequencing Center for Infectious Disease"/>
            <person name="Wu L."/>
            <person name="Ma J."/>
        </authorList>
    </citation>
    <scope>NUCLEOTIDE SEQUENCE [LARGE SCALE GENOMIC DNA]</scope>
    <source>
        <strain evidence="6">JCM 17919</strain>
    </source>
</reference>
<accession>A0ABP8HDJ0</accession>
<dbReference type="PANTHER" id="PTHR42756">
    <property type="entry name" value="TRANSCRIPTIONAL REGULATOR, MARR"/>
    <property type="match status" value="1"/>
</dbReference>
<keyword evidence="3" id="KW-0804">Transcription</keyword>
<dbReference type="InterPro" id="IPR000835">
    <property type="entry name" value="HTH_MarR-typ"/>
</dbReference>
<evidence type="ECO:0000256" key="2">
    <source>
        <dbReference type="ARBA" id="ARBA00023125"/>
    </source>
</evidence>
<evidence type="ECO:0000313" key="5">
    <source>
        <dbReference type="EMBL" id="GAA4337879.1"/>
    </source>
</evidence>
<dbReference type="InterPro" id="IPR036388">
    <property type="entry name" value="WH-like_DNA-bd_sf"/>
</dbReference>
<dbReference type="RefSeq" id="WP_345256978.1">
    <property type="nucleotide sequence ID" value="NZ_BAABGY010000011.1"/>
</dbReference>